<sequence>MSSYDHLSGTYVKVSSPQPHVALVELGRSPVNAFDEEFWTELGHVFDRISEEPTVRAVVLASAIPKLFSAGIDLGSLSGSLVAEPMDPSRRALQLQGHITSFQNSISAMERCRYPVIVATHGVAYGLSVDIIAACDVRYAASNTIFSIKEVDVGLAADIGTLARLPKITGNQSLAAELAFTAREFSAAEALTVGLVSRVVDGGRDEVVKAALETAALIAQKPPIAVLGTKKILLHARDHTVAENLEYTAVWNSAMLQTQDIPDAFAAMKKKQKAKYGPMLPKL</sequence>
<dbReference type="InterPro" id="IPR045002">
    <property type="entry name" value="Ech1-like"/>
</dbReference>
<dbReference type="STRING" id="1077348.A0A2G8S8E9"/>
<dbReference type="EMBL" id="AYKW01000017">
    <property type="protein sequence ID" value="PIL30049.1"/>
    <property type="molecule type" value="Genomic_DNA"/>
</dbReference>
<keyword evidence="5" id="KW-0413">Isomerase</keyword>
<dbReference type="GO" id="GO:0005739">
    <property type="term" value="C:mitochondrion"/>
    <property type="evidence" value="ECO:0007669"/>
    <property type="project" value="TreeGrafter"/>
</dbReference>
<gene>
    <name evidence="6" type="ORF">GSI_07961</name>
</gene>
<dbReference type="Gene3D" id="1.10.12.10">
    <property type="entry name" value="Lyase 2-enoyl-coa Hydratase, Chain A, domain 2"/>
    <property type="match status" value="1"/>
</dbReference>
<dbReference type="PANTHER" id="PTHR43149:SF1">
    <property type="entry name" value="DELTA(3,5)-DELTA(2,4)-DIENOYL-COA ISOMERASE, MITOCHONDRIAL"/>
    <property type="match status" value="1"/>
</dbReference>
<dbReference type="SUPFAM" id="SSF52096">
    <property type="entry name" value="ClpP/crotonase"/>
    <property type="match status" value="1"/>
</dbReference>
<dbReference type="InterPro" id="IPR029045">
    <property type="entry name" value="ClpP/crotonase-like_dom_sf"/>
</dbReference>
<organism evidence="6 7">
    <name type="scientific">Ganoderma sinense ZZ0214-1</name>
    <dbReference type="NCBI Taxonomy" id="1077348"/>
    <lineage>
        <taxon>Eukaryota</taxon>
        <taxon>Fungi</taxon>
        <taxon>Dikarya</taxon>
        <taxon>Basidiomycota</taxon>
        <taxon>Agaricomycotina</taxon>
        <taxon>Agaricomycetes</taxon>
        <taxon>Polyporales</taxon>
        <taxon>Polyporaceae</taxon>
        <taxon>Ganoderma</taxon>
    </lineage>
</organism>
<evidence type="ECO:0000256" key="5">
    <source>
        <dbReference type="ARBA" id="ARBA00023235"/>
    </source>
</evidence>
<accession>A0A2G8S8E9</accession>
<evidence type="ECO:0000256" key="3">
    <source>
        <dbReference type="ARBA" id="ARBA00022832"/>
    </source>
</evidence>
<dbReference type="Pfam" id="PF00378">
    <property type="entry name" value="ECH_1"/>
    <property type="match status" value="1"/>
</dbReference>
<comment type="similarity">
    <text evidence="2">Belongs to the enoyl-CoA hydratase/isomerase family.</text>
</comment>
<evidence type="ECO:0000256" key="2">
    <source>
        <dbReference type="ARBA" id="ARBA00005254"/>
    </source>
</evidence>
<dbReference type="UniPathway" id="UPA00659"/>
<dbReference type="CDD" id="cd06558">
    <property type="entry name" value="crotonase-like"/>
    <property type="match status" value="1"/>
</dbReference>
<dbReference type="AlphaFoldDB" id="A0A2G8S8E9"/>
<dbReference type="GO" id="GO:0051750">
    <property type="term" value="F:delta(3,5)-delta(2,4)-dienoyl-CoA isomerase activity"/>
    <property type="evidence" value="ECO:0007669"/>
    <property type="project" value="TreeGrafter"/>
</dbReference>
<dbReference type="Gene3D" id="3.90.226.10">
    <property type="entry name" value="2-enoyl-CoA Hydratase, Chain A, domain 1"/>
    <property type="match status" value="1"/>
</dbReference>
<reference evidence="6 7" key="1">
    <citation type="journal article" date="2015" name="Sci. Rep.">
        <title>Chromosome-level genome map provides insights into diverse defense mechanisms in the medicinal fungus Ganoderma sinense.</title>
        <authorList>
            <person name="Zhu Y."/>
            <person name="Xu J."/>
            <person name="Sun C."/>
            <person name="Zhou S."/>
            <person name="Xu H."/>
            <person name="Nelson D.R."/>
            <person name="Qian J."/>
            <person name="Song J."/>
            <person name="Luo H."/>
            <person name="Xiang L."/>
            <person name="Li Y."/>
            <person name="Xu Z."/>
            <person name="Ji A."/>
            <person name="Wang L."/>
            <person name="Lu S."/>
            <person name="Hayward A."/>
            <person name="Sun W."/>
            <person name="Li X."/>
            <person name="Schwartz D.C."/>
            <person name="Wang Y."/>
            <person name="Chen S."/>
        </authorList>
    </citation>
    <scope>NUCLEOTIDE SEQUENCE [LARGE SCALE GENOMIC DNA]</scope>
    <source>
        <strain evidence="6 7">ZZ0214-1</strain>
    </source>
</reference>
<evidence type="ECO:0000313" key="6">
    <source>
        <dbReference type="EMBL" id="PIL30049.1"/>
    </source>
</evidence>
<evidence type="ECO:0000313" key="7">
    <source>
        <dbReference type="Proteomes" id="UP000230002"/>
    </source>
</evidence>
<comment type="caution">
    <text evidence="6">The sequence shown here is derived from an EMBL/GenBank/DDBJ whole genome shotgun (WGS) entry which is preliminary data.</text>
</comment>
<proteinExistence type="inferred from homology"/>
<evidence type="ECO:0000256" key="4">
    <source>
        <dbReference type="ARBA" id="ARBA00023098"/>
    </source>
</evidence>
<protein>
    <submittedName>
        <fullName evidence="6">Uncharacterized protein</fullName>
    </submittedName>
</protein>
<comment type="pathway">
    <text evidence="1">Lipid metabolism; fatty acid beta-oxidation.</text>
</comment>
<dbReference type="Proteomes" id="UP000230002">
    <property type="component" value="Unassembled WGS sequence"/>
</dbReference>
<name>A0A2G8S8E9_9APHY</name>
<dbReference type="OrthoDB" id="14970at2759"/>
<keyword evidence="4" id="KW-0443">Lipid metabolism</keyword>
<dbReference type="InterPro" id="IPR014748">
    <property type="entry name" value="Enoyl-CoA_hydra_C"/>
</dbReference>
<dbReference type="PANTHER" id="PTHR43149">
    <property type="entry name" value="ENOYL-COA HYDRATASE"/>
    <property type="match status" value="1"/>
</dbReference>
<dbReference type="InterPro" id="IPR001753">
    <property type="entry name" value="Enoyl-CoA_hydra/iso"/>
</dbReference>
<keyword evidence="7" id="KW-1185">Reference proteome</keyword>
<dbReference type="FunFam" id="1.10.12.10:FF:000004">
    <property type="entry name" value="Delta3,5-delta2,4-dienoyl-CoA isomerase"/>
    <property type="match status" value="1"/>
</dbReference>
<evidence type="ECO:0000256" key="1">
    <source>
        <dbReference type="ARBA" id="ARBA00005005"/>
    </source>
</evidence>
<keyword evidence="3" id="KW-0276">Fatty acid metabolism</keyword>
<dbReference type="GO" id="GO:0006635">
    <property type="term" value="P:fatty acid beta-oxidation"/>
    <property type="evidence" value="ECO:0007669"/>
    <property type="project" value="UniProtKB-UniPathway"/>
</dbReference>